<keyword evidence="8" id="KW-1185">Reference proteome</keyword>
<sequence length="387" mass="43605">MTMAPNATTFAPTTPTPSCTLIPQTPFIPFLSDNVLAIILPTVVYAVAGGFFHLLDSCSLFSYWRIHPSKEDIKRNHVTRWQCLQTVIRYHLMQISIGLLMNHLAGNKPTMTGDETCRIHRAAETISYTRKLVPMALNIVGIDAKRVGIAMEGTNAGLAQVLAGDYLSSGPIQGFTAFELSLAKVVVSVGVPMLQFFVALAVVDTWIYFTHRLCHINKTLYRIVHAQHHRLYVSYAYGAVYGHWLETLFLDILSFVLAGEIAQLSARQSMLFSSFATIKTISDHCGYVFPWDPFRLVNNNGAVFHDLHHQSWGLKYNFSTYTVFWDNLLGTTWADKEGADKRYQRVWELTAKRSQSSDKDLAITADRSTERIVAEGMKLYEHESSKE</sequence>
<evidence type="ECO:0000313" key="8">
    <source>
        <dbReference type="Proteomes" id="UP001590950"/>
    </source>
</evidence>
<gene>
    <name evidence="7" type="ORF">N7G274_006788</name>
</gene>
<reference evidence="7 8" key="1">
    <citation type="submission" date="2024-09" db="EMBL/GenBank/DDBJ databases">
        <title>Rethinking Asexuality: The Enigmatic Case of Functional Sexual Genes in Lepraria (Stereocaulaceae).</title>
        <authorList>
            <person name="Doellman M."/>
            <person name="Sun Y."/>
            <person name="Barcenas-Pena A."/>
            <person name="Lumbsch H.T."/>
            <person name="Grewe F."/>
        </authorList>
    </citation>
    <scope>NUCLEOTIDE SEQUENCE [LARGE SCALE GENOMIC DNA]</scope>
    <source>
        <strain evidence="7 8">Mercado 3170</strain>
    </source>
</reference>
<keyword evidence="3 5" id="KW-1133">Transmembrane helix</keyword>
<evidence type="ECO:0000256" key="2">
    <source>
        <dbReference type="ARBA" id="ARBA00022692"/>
    </source>
</evidence>
<dbReference type="PANTHER" id="PTHR11863">
    <property type="entry name" value="STEROL DESATURASE"/>
    <property type="match status" value="1"/>
</dbReference>
<evidence type="ECO:0000256" key="5">
    <source>
        <dbReference type="SAM" id="Phobius"/>
    </source>
</evidence>
<name>A0ABR4A4J1_9LECA</name>
<dbReference type="Proteomes" id="UP001590950">
    <property type="component" value="Unassembled WGS sequence"/>
</dbReference>
<evidence type="ECO:0000256" key="3">
    <source>
        <dbReference type="ARBA" id="ARBA00022989"/>
    </source>
</evidence>
<feature type="domain" description="Fatty acid hydroxylase" evidence="6">
    <location>
        <begin position="196"/>
        <end position="331"/>
    </location>
</feature>
<proteinExistence type="predicted"/>
<keyword evidence="2 5" id="KW-0812">Transmembrane</keyword>
<comment type="caution">
    <text evidence="7">The sequence shown here is derived from an EMBL/GenBank/DDBJ whole genome shotgun (WGS) entry which is preliminary data.</text>
</comment>
<dbReference type="InterPro" id="IPR050307">
    <property type="entry name" value="Sterol_Desaturase_Related"/>
</dbReference>
<evidence type="ECO:0000313" key="7">
    <source>
        <dbReference type="EMBL" id="KAL2040345.1"/>
    </source>
</evidence>
<organism evidence="7 8">
    <name type="scientific">Stereocaulon virgatum</name>
    <dbReference type="NCBI Taxonomy" id="373712"/>
    <lineage>
        <taxon>Eukaryota</taxon>
        <taxon>Fungi</taxon>
        <taxon>Dikarya</taxon>
        <taxon>Ascomycota</taxon>
        <taxon>Pezizomycotina</taxon>
        <taxon>Lecanoromycetes</taxon>
        <taxon>OSLEUM clade</taxon>
        <taxon>Lecanoromycetidae</taxon>
        <taxon>Lecanorales</taxon>
        <taxon>Lecanorineae</taxon>
        <taxon>Stereocaulaceae</taxon>
        <taxon>Stereocaulon</taxon>
    </lineage>
</organism>
<evidence type="ECO:0000256" key="1">
    <source>
        <dbReference type="ARBA" id="ARBA00004370"/>
    </source>
</evidence>
<accession>A0ABR4A4J1</accession>
<dbReference type="Pfam" id="PF04116">
    <property type="entry name" value="FA_hydroxylase"/>
    <property type="match status" value="1"/>
</dbReference>
<feature type="transmembrane region" description="Helical" evidence="5">
    <location>
        <begin position="185"/>
        <end position="209"/>
    </location>
</feature>
<evidence type="ECO:0000256" key="4">
    <source>
        <dbReference type="ARBA" id="ARBA00023136"/>
    </source>
</evidence>
<dbReference type="EMBL" id="JBEFKJ010000021">
    <property type="protein sequence ID" value="KAL2040345.1"/>
    <property type="molecule type" value="Genomic_DNA"/>
</dbReference>
<keyword evidence="4 5" id="KW-0472">Membrane</keyword>
<dbReference type="InterPro" id="IPR006694">
    <property type="entry name" value="Fatty_acid_hydroxylase"/>
</dbReference>
<comment type="subcellular location">
    <subcellularLocation>
        <location evidence="1">Membrane</location>
    </subcellularLocation>
</comment>
<feature type="transmembrane region" description="Helical" evidence="5">
    <location>
        <begin position="35"/>
        <end position="55"/>
    </location>
</feature>
<protein>
    <recommendedName>
        <fullName evidence="6">Fatty acid hydroxylase domain-containing protein</fullName>
    </recommendedName>
</protein>
<evidence type="ECO:0000259" key="6">
    <source>
        <dbReference type="Pfam" id="PF04116"/>
    </source>
</evidence>